<feature type="domain" description="Alpha-D-phosphohexomutase alpha/beta/alpha" evidence="8">
    <location>
        <begin position="319"/>
        <end position="427"/>
    </location>
</feature>
<name>A0A097STJ0_9BACT</name>
<dbReference type="KEGG" id="mgj:MGM1_5580"/>
<keyword evidence="4" id="KW-0460">Magnesium</keyword>
<dbReference type="GO" id="GO:0005975">
    <property type="term" value="P:carbohydrate metabolic process"/>
    <property type="evidence" value="ECO:0007669"/>
    <property type="project" value="InterPro"/>
</dbReference>
<dbReference type="GO" id="GO:0008973">
    <property type="term" value="F:phosphopentomutase activity"/>
    <property type="evidence" value="ECO:0007669"/>
    <property type="project" value="TreeGrafter"/>
</dbReference>
<proteinExistence type="inferred from homology"/>
<evidence type="ECO:0000256" key="2">
    <source>
        <dbReference type="ARBA" id="ARBA00022553"/>
    </source>
</evidence>
<comment type="similarity">
    <text evidence="1">Belongs to the phosphohexose mutase family.</text>
</comment>
<dbReference type="CDD" id="cd05799">
    <property type="entry name" value="PGM2"/>
    <property type="match status" value="1"/>
</dbReference>
<gene>
    <name evidence="9" type="primary">manB</name>
    <name evidence="9" type="ORF">MGM1_5580</name>
</gene>
<evidence type="ECO:0000313" key="9">
    <source>
        <dbReference type="EMBL" id="AIV03916.1"/>
    </source>
</evidence>
<dbReference type="PANTHER" id="PTHR45745">
    <property type="entry name" value="PHOSPHOMANNOMUTASE 45A"/>
    <property type="match status" value="1"/>
</dbReference>
<feature type="domain" description="Alpha-D-phosphohexomutase alpha/beta/alpha" evidence="7">
    <location>
        <begin position="205"/>
        <end position="307"/>
    </location>
</feature>
<dbReference type="GO" id="GO:0046872">
    <property type="term" value="F:metal ion binding"/>
    <property type="evidence" value="ECO:0007669"/>
    <property type="project" value="UniProtKB-KW"/>
</dbReference>
<evidence type="ECO:0000259" key="6">
    <source>
        <dbReference type="Pfam" id="PF02878"/>
    </source>
</evidence>
<dbReference type="SUPFAM" id="SSF55957">
    <property type="entry name" value="Phosphoglucomutase, C-terminal domain"/>
    <property type="match status" value="1"/>
</dbReference>
<dbReference type="Pfam" id="PF02878">
    <property type="entry name" value="PGM_PMM_I"/>
    <property type="match status" value="1"/>
</dbReference>
<organism evidence="9 10">
    <name type="scientific">Candidatus Malacoplasma girerdii</name>
    <dbReference type="NCBI Taxonomy" id="1318617"/>
    <lineage>
        <taxon>Bacteria</taxon>
        <taxon>Bacillati</taxon>
        <taxon>Mycoplasmatota</taxon>
        <taxon>Mycoplasmoidales</taxon>
        <taxon>Mycoplasmoidaceae</taxon>
        <taxon>Malacoplasma</taxon>
    </lineage>
</organism>
<accession>A0A097STJ0</accession>
<evidence type="ECO:0000256" key="4">
    <source>
        <dbReference type="ARBA" id="ARBA00022842"/>
    </source>
</evidence>
<evidence type="ECO:0000259" key="8">
    <source>
        <dbReference type="Pfam" id="PF02880"/>
    </source>
</evidence>
<dbReference type="InterPro" id="IPR005845">
    <property type="entry name" value="A-D-PHexomutase_a/b/a-II"/>
</dbReference>
<feature type="domain" description="Alpha-D-phosphohexomutase alpha/beta/alpha" evidence="6">
    <location>
        <begin position="43"/>
        <end position="176"/>
    </location>
</feature>
<dbReference type="EMBL" id="CP007711">
    <property type="protein sequence ID" value="AIV03916.1"/>
    <property type="molecule type" value="Genomic_DNA"/>
</dbReference>
<dbReference type="InterPro" id="IPR016055">
    <property type="entry name" value="A-D-PHexomutase_a/b/a-I/II/III"/>
</dbReference>
<dbReference type="InterPro" id="IPR005841">
    <property type="entry name" value="Alpha-D-phosphohexomutase_SF"/>
</dbReference>
<evidence type="ECO:0000256" key="5">
    <source>
        <dbReference type="ARBA" id="ARBA00023235"/>
    </source>
</evidence>
<dbReference type="GO" id="GO:0006166">
    <property type="term" value="P:purine ribonucleoside salvage"/>
    <property type="evidence" value="ECO:0007669"/>
    <property type="project" value="TreeGrafter"/>
</dbReference>
<dbReference type="InterPro" id="IPR036900">
    <property type="entry name" value="A-D-PHexomutase_C_sf"/>
</dbReference>
<reference evidence="9 10" key="1">
    <citation type="journal article" date="2014" name="PLoS ONE">
        <title>An emerging Mycoplasma associated with trichomoniasis, vaginal infection and disease.</title>
        <authorList>
            <consortium name="Vaginal Microbiome Consortium"/>
            <person name="Fettweis J.M."/>
            <person name="Serrano M.G."/>
            <person name="Huang B."/>
            <person name="Brooks J.P."/>
            <person name="Glascock A.L."/>
            <person name="Sheth N.U."/>
            <person name="Strauss J.F.III."/>
            <person name="Jefferson K.K."/>
            <person name="Buck G.A."/>
        </authorList>
    </citation>
    <scope>NUCLEOTIDE SEQUENCE [LARGE SCALE GENOMIC DNA]</scope>
    <source>
        <strain evidence="9 10">VCU_M1</strain>
    </source>
</reference>
<dbReference type="InterPro" id="IPR005846">
    <property type="entry name" value="A-D-PHexomutase_a/b/a-III"/>
</dbReference>
<dbReference type="Pfam" id="PF02880">
    <property type="entry name" value="PGM_PMM_III"/>
    <property type="match status" value="1"/>
</dbReference>
<dbReference type="Gene3D" id="3.40.120.10">
    <property type="entry name" value="Alpha-D-Glucose-1,6-Bisphosphate, subunit A, domain 3"/>
    <property type="match status" value="3"/>
</dbReference>
<evidence type="ECO:0000256" key="3">
    <source>
        <dbReference type="ARBA" id="ARBA00022723"/>
    </source>
</evidence>
<dbReference type="PRINTS" id="PR00509">
    <property type="entry name" value="PGMPMM"/>
</dbReference>
<evidence type="ECO:0000259" key="7">
    <source>
        <dbReference type="Pfam" id="PF02879"/>
    </source>
</evidence>
<dbReference type="PANTHER" id="PTHR45745:SF1">
    <property type="entry name" value="PHOSPHOGLUCOMUTASE 2B-RELATED"/>
    <property type="match status" value="1"/>
</dbReference>
<keyword evidence="10" id="KW-1185">Reference proteome</keyword>
<protein>
    <submittedName>
        <fullName evidence="9">Phosphomannomutase</fullName>
    </submittedName>
</protein>
<dbReference type="SUPFAM" id="SSF53738">
    <property type="entry name" value="Phosphoglucomutase, first 3 domains"/>
    <property type="match status" value="3"/>
</dbReference>
<dbReference type="AlphaFoldDB" id="A0A097STJ0"/>
<evidence type="ECO:0000313" key="10">
    <source>
        <dbReference type="Proteomes" id="UP000030066"/>
    </source>
</evidence>
<sequence length="544" mass="62570">MKSKENKIYLEWINSPNVCSNAKALIEKMSDDEINSYFSNEKMHFGTAGIRGTMGPGTHQMNCFTYQQMTVGFAKYLTKKFKNPSVVVGHDNRNKSDVFALTCAKVLTDFGIKVYLFHHNELVPTPFISFAIRQLNASGGIICTASHNPKEYNGFKVYNPDGGQILPEVANLIEGYMPDPAGITNLDYQGNNKLIHYIDLNLMQQYFEACKKVFINKSVLHSKKEYPIIFTAHHGTASYYLPEFLNQCGFNIISVKEQCFPDSTFKNSPSANPEFFDSFKLSIEYANKYHSDICIGVDPDADRMAVLVKHNNQWRLMTGNEMGIIYVYYTFKHKKFQRQPFMVASHVSTNYINLIAKDYNAVVMRSGTGFKWMGKFVSDNDNKMDFVIAFEEAIGALNTNINRDKDSFTASALALEIYDYCRKQNLTLVDYLEKIIFGQYGSWFGYTDSFWISGLDWKNKAIEKMNFFKQYKEKNIGPYTIQSIKWNDAGDCLEWDLGSNNWIKFRTSGTEPKFKAYYNFYGNSVVELRKIYQDIHNQFAKIIN</sequence>
<dbReference type="STRING" id="1318617.MGM1_5580"/>
<keyword evidence="2" id="KW-0597">Phosphoprotein</keyword>
<dbReference type="eggNOG" id="COG1109">
    <property type="taxonomic scope" value="Bacteria"/>
</dbReference>
<dbReference type="HOGENOM" id="CLU_016950_0_0_14"/>
<evidence type="ECO:0000256" key="1">
    <source>
        <dbReference type="ARBA" id="ARBA00010231"/>
    </source>
</evidence>
<keyword evidence="3" id="KW-0479">Metal-binding</keyword>
<dbReference type="Pfam" id="PF02879">
    <property type="entry name" value="PGM_PMM_II"/>
    <property type="match status" value="1"/>
</dbReference>
<dbReference type="InterPro" id="IPR005844">
    <property type="entry name" value="A-D-PHexomutase_a/b/a-I"/>
</dbReference>
<dbReference type="Proteomes" id="UP000030066">
    <property type="component" value="Chromosome"/>
</dbReference>
<keyword evidence="5" id="KW-0413">Isomerase</keyword>